<reference evidence="4 5" key="1">
    <citation type="journal article" date="2019" name="Nat. Ecol. Evol.">
        <title>Megaphylogeny resolves global patterns of mushroom evolution.</title>
        <authorList>
            <person name="Varga T."/>
            <person name="Krizsan K."/>
            <person name="Foldi C."/>
            <person name="Dima B."/>
            <person name="Sanchez-Garcia M."/>
            <person name="Sanchez-Ramirez S."/>
            <person name="Szollosi G.J."/>
            <person name="Szarkandi J.G."/>
            <person name="Papp V."/>
            <person name="Albert L."/>
            <person name="Andreopoulos W."/>
            <person name="Angelini C."/>
            <person name="Antonin V."/>
            <person name="Barry K.W."/>
            <person name="Bougher N.L."/>
            <person name="Buchanan P."/>
            <person name="Buyck B."/>
            <person name="Bense V."/>
            <person name="Catcheside P."/>
            <person name="Chovatia M."/>
            <person name="Cooper J."/>
            <person name="Damon W."/>
            <person name="Desjardin D."/>
            <person name="Finy P."/>
            <person name="Geml J."/>
            <person name="Haridas S."/>
            <person name="Hughes K."/>
            <person name="Justo A."/>
            <person name="Karasinski D."/>
            <person name="Kautmanova I."/>
            <person name="Kiss B."/>
            <person name="Kocsube S."/>
            <person name="Kotiranta H."/>
            <person name="LaButti K.M."/>
            <person name="Lechner B.E."/>
            <person name="Liimatainen K."/>
            <person name="Lipzen A."/>
            <person name="Lukacs Z."/>
            <person name="Mihaltcheva S."/>
            <person name="Morgado L.N."/>
            <person name="Niskanen T."/>
            <person name="Noordeloos M.E."/>
            <person name="Ohm R.A."/>
            <person name="Ortiz-Santana B."/>
            <person name="Ovrebo C."/>
            <person name="Racz N."/>
            <person name="Riley R."/>
            <person name="Savchenko A."/>
            <person name="Shiryaev A."/>
            <person name="Soop K."/>
            <person name="Spirin V."/>
            <person name="Szebenyi C."/>
            <person name="Tomsovsky M."/>
            <person name="Tulloss R.E."/>
            <person name="Uehling J."/>
            <person name="Grigoriev I.V."/>
            <person name="Vagvolgyi C."/>
            <person name="Papp T."/>
            <person name="Martin F.M."/>
            <person name="Miettinen O."/>
            <person name="Hibbett D.S."/>
            <person name="Nagy L.G."/>
        </authorList>
    </citation>
    <scope>NUCLEOTIDE SEQUENCE [LARGE SCALE GENOMIC DNA]</scope>
    <source>
        <strain evidence="4 5">OMC1185</strain>
    </source>
</reference>
<dbReference type="OrthoDB" id="265717at2759"/>
<dbReference type="InterPro" id="IPR046341">
    <property type="entry name" value="SET_dom_sf"/>
</dbReference>
<sequence length="384" mass="42652">MARRNRTTNTEGEKEAVTTKQPPTNNTGPKAYTRTAAGTTRIRTCLSLVVLLTAVTFGIWRWPWLGISRSPGGIVDQSESLYDPAFEVADLPGRGKGLIAIRDIQQGELLIKERPVLRIPQQINTSPTTYLSQILSTLPPSDTRFYNLSFVHLPPHLHHDPLQVALAIVQTNAVSAGPDHVGVFPTMARLNHACAGAFNAVYSWREGEGVLVVHALKGISKGQELLTTYTDSKRKRDDRRNYLLSQYAFNCTCAVCSLPPSESAASDQRLETMASLYQQFASWGTGAIDGREAADIARAIWNLGDEEGYWSERGRLAGDVVWVAAAHSDISAMREWAELAVRWYGYELGRDSEQVREMEEVVSRPEKHRGWGTRTEMAIGDREI</sequence>
<protein>
    <submittedName>
        <fullName evidence="4">SET domain-containing protein</fullName>
    </submittedName>
</protein>
<keyword evidence="2" id="KW-0472">Membrane</keyword>
<evidence type="ECO:0000256" key="2">
    <source>
        <dbReference type="SAM" id="Phobius"/>
    </source>
</evidence>
<dbReference type="InterPro" id="IPR001214">
    <property type="entry name" value="SET_dom"/>
</dbReference>
<dbReference type="PANTHER" id="PTHR47332:SF4">
    <property type="entry name" value="SET DOMAIN-CONTAINING PROTEIN 5"/>
    <property type="match status" value="1"/>
</dbReference>
<accession>A0A5C3N4I3</accession>
<evidence type="ECO:0000256" key="1">
    <source>
        <dbReference type="SAM" id="MobiDB-lite"/>
    </source>
</evidence>
<dbReference type="PROSITE" id="PS50280">
    <property type="entry name" value="SET"/>
    <property type="match status" value="1"/>
</dbReference>
<dbReference type="PANTHER" id="PTHR47332">
    <property type="entry name" value="SET DOMAIN-CONTAINING PROTEIN 5"/>
    <property type="match status" value="1"/>
</dbReference>
<feature type="region of interest" description="Disordered" evidence="1">
    <location>
        <begin position="1"/>
        <end position="32"/>
    </location>
</feature>
<dbReference type="CDD" id="cd20071">
    <property type="entry name" value="SET_SMYD"/>
    <property type="match status" value="1"/>
</dbReference>
<dbReference type="EMBL" id="ML213518">
    <property type="protein sequence ID" value="TFK48681.1"/>
    <property type="molecule type" value="Genomic_DNA"/>
</dbReference>
<keyword evidence="5" id="KW-1185">Reference proteome</keyword>
<keyword evidence="2" id="KW-1133">Transmembrane helix</keyword>
<gene>
    <name evidence="4" type="ORF">OE88DRAFT_1810109</name>
</gene>
<dbReference type="SMART" id="SM00317">
    <property type="entry name" value="SET"/>
    <property type="match status" value="1"/>
</dbReference>
<evidence type="ECO:0000313" key="5">
    <source>
        <dbReference type="Proteomes" id="UP000305948"/>
    </source>
</evidence>
<organism evidence="4 5">
    <name type="scientific">Heliocybe sulcata</name>
    <dbReference type="NCBI Taxonomy" id="5364"/>
    <lineage>
        <taxon>Eukaryota</taxon>
        <taxon>Fungi</taxon>
        <taxon>Dikarya</taxon>
        <taxon>Basidiomycota</taxon>
        <taxon>Agaricomycotina</taxon>
        <taxon>Agaricomycetes</taxon>
        <taxon>Gloeophyllales</taxon>
        <taxon>Gloeophyllaceae</taxon>
        <taxon>Heliocybe</taxon>
    </lineage>
</organism>
<evidence type="ECO:0000313" key="4">
    <source>
        <dbReference type="EMBL" id="TFK48681.1"/>
    </source>
</evidence>
<dbReference type="AlphaFoldDB" id="A0A5C3N4I3"/>
<keyword evidence="2" id="KW-0812">Transmembrane</keyword>
<dbReference type="STRING" id="5364.A0A5C3N4I3"/>
<dbReference type="Pfam" id="PF00856">
    <property type="entry name" value="SET"/>
    <property type="match status" value="1"/>
</dbReference>
<feature type="compositionally biased region" description="Polar residues" evidence="1">
    <location>
        <begin position="18"/>
        <end position="28"/>
    </location>
</feature>
<dbReference type="Gene3D" id="2.170.270.10">
    <property type="entry name" value="SET domain"/>
    <property type="match status" value="1"/>
</dbReference>
<feature type="domain" description="SET" evidence="3">
    <location>
        <begin position="84"/>
        <end position="230"/>
    </location>
</feature>
<dbReference type="Proteomes" id="UP000305948">
    <property type="component" value="Unassembled WGS sequence"/>
</dbReference>
<feature type="transmembrane region" description="Helical" evidence="2">
    <location>
        <begin position="44"/>
        <end position="64"/>
    </location>
</feature>
<evidence type="ECO:0000259" key="3">
    <source>
        <dbReference type="PROSITE" id="PS50280"/>
    </source>
</evidence>
<proteinExistence type="predicted"/>
<dbReference type="InterPro" id="IPR053185">
    <property type="entry name" value="SET_domain_protein"/>
</dbReference>
<dbReference type="SUPFAM" id="SSF82199">
    <property type="entry name" value="SET domain"/>
    <property type="match status" value="1"/>
</dbReference>
<name>A0A5C3N4I3_9AGAM</name>